<evidence type="ECO:0000256" key="3">
    <source>
        <dbReference type="ARBA" id="ARBA00022692"/>
    </source>
</evidence>
<dbReference type="RefSeq" id="XP_034101829.1">
    <property type="nucleotide sequence ID" value="XM_034245938.1"/>
</dbReference>
<proteinExistence type="predicted"/>
<evidence type="ECO:0000256" key="2">
    <source>
        <dbReference type="ARBA" id="ARBA00022475"/>
    </source>
</evidence>
<organism evidence="11 12">
    <name type="scientific">Drosophila albomicans</name>
    <name type="common">Fruit fly</name>
    <dbReference type="NCBI Taxonomy" id="7291"/>
    <lineage>
        <taxon>Eukaryota</taxon>
        <taxon>Metazoa</taxon>
        <taxon>Ecdysozoa</taxon>
        <taxon>Arthropoda</taxon>
        <taxon>Hexapoda</taxon>
        <taxon>Insecta</taxon>
        <taxon>Pterygota</taxon>
        <taxon>Neoptera</taxon>
        <taxon>Endopterygota</taxon>
        <taxon>Diptera</taxon>
        <taxon>Brachycera</taxon>
        <taxon>Muscomorpha</taxon>
        <taxon>Ephydroidea</taxon>
        <taxon>Drosophilidae</taxon>
        <taxon>Drosophila</taxon>
    </lineage>
</organism>
<feature type="chain" id="PRO_5027819365" evidence="9">
    <location>
        <begin position="24"/>
        <end position="642"/>
    </location>
</feature>
<evidence type="ECO:0000256" key="5">
    <source>
        <dbReference type="ARBA" id="ARBA00023136"/>
    </source>
</evidence>
<dbReference type="GeneID" id="117566413"/>
<keyword evidence="4 8" id="KW-1133">Transmembrane helix</keyword>
<dbReference type="Pfam" id="PF24061">
    <property type="entry name" value="LBD_receptor"/>
    <property type="match status" value="1"/>
</dbReference>
<dbReference type="Proteomes" id="UP000515160">
    <property type="component" value="Chromosome X"/>
</dbReference>
<sequence length="642" mass="73735">MPHCRQLLLLPLLLLFLGFPTGPRHSPSPSAVIASVPVPSVYHAPELMKAALKVLERHVSQRYNALAIMDLSHSVAVQRQHRLAISYLLRQLGERVALQLLRDALIENPRDHILFLVDSTRAFRGLRFHFAKSLFDREFHFLIVLARSGREHEEEQRYAALRDIFATCLSFHVLNVMLEQLDGVVLVYGYRLYAPECHDSLTPELLNRYEGGQFQVHNQQLFPRPMGSLYGCPINVSWHPMPPFVMFDGNSSDPQHRADLSRLSGVDGVLLKKLADIYDFRINLLAPCENRRVIETVSDGTLHTFGFFTHSDDCFQELADLNSSVAIGALSASHFSHRERFSTTSSYHQSALIFVVRVEHIMGAVNQLVTPFCGSVWFALSLSCLLALLLQWAWRLRYRRFDMAASALHVHTTLLGNPLETPALPHVSVVRGLLGAWLLLALVLRVAYQGKLYDVFRLPYFPPVPERIADLLSGNYIYLAPDYADYFPVNRTRLSAYNFLTRFAQLENAPPGAKLTTISLLDNLAHYNQLNWQSSRLTHVREHIYLYQLVMYLRRHSILKFAFDRKLKQLQSAGIVSYVNRYFEHSFVHAPVTRLTHEVVAIRLEMFCGLYFVCYVMLTFAVLIFLLELLSLRVRWLRRYFV</sequence>
<keyword evidence="3 8" id="KW-0812">Transmembrane</keyword>
<keyword evidence="2" id="KW-1003">Cell membrane</keyword>
<accession>A0A6P8WE10</accession>
<dbReference type="GO" id="GO:0005886">
    <property type="term" value="C:plasma membrane"/>
    <property type="evidence" value="ECO:0007669"/>
    <property type="project" value="UniProtKB-SubCell"/>
</dbReference>
<feature type="transmembrane region" description="Helical" evidence="8">
    <location>
        <begin position="376"/>
        <end position="394"/>
    </location>
</feature>
<dbReference type="OrthoDB" id="6506757at2759"/>
<evidence type="ECO:0000313" key="11">
    <source>
        <dbReference type="Proteomes" id="UP000515160"/>
    </source>
</evidence>
<protein>
    <submittedName>
        <fullName evidence="12">Uncharacterized protein LOC117566413</fullName>
    </submittedName>
</protein>
<keyword evidence="7" id="KW-0325">Glycoprotein</keyword>
<feature type="signal peptide" evidence="9">
    <location>
        <begin position="1"/>
        <end position="23"/>
    </location>
</feature>
<name>A0A6P8WE10_DROAB</name>
<feature type="transmembrane region" description="Helical" evidence="8">
    <location>
        <begin position="609"/>
        <end position="630"/>
    </location>
</feature>
<evidence type="ECO:0000256" key="4">
    <source>
        <dbReference type="ARBA" id="ARBA00022989"/>
    </source>
</evidence>
<evidence type="ECO:0000256" key="1">
    <source>
        <dbReference type="ARBA" id="ARBA00004651"/>
    </source>
</evidence>
<dbReference type="InterPro" id="IPR052192">
    <property type="entry name" value="Insect_Ionotropic_Sensory_Rcpt"/>
</dbReference>
<evidence type="ECO:0000256" key="9">
    <source>
        <dbReference type="SAM" id="SignalP"/>
    </source>
</evidence>
<reference evidence="12" key="1">
    <citation type="submission" date="2025-08" db="UniProtKB">
        <authorList>
            <consortium name="RefSeq"/>
        </authorList>
    </citation>
    <scope>IDENTIFICATION</scope>
    <source>
        <strain evidence="12">15112-1751.03</strain>
        <tissue evidence="12">Whole Adult</tissue>
    </source>
</reference>
<comment type="subcellular location">
    <subcellularLocation>
        <location evidence="1">Cell membrane</location>
        <topology evidence="1">Multi-pass membrane protein</topology>
    </subcellularLocation>
</comment>
<evidence type="ECO:0000313" key="12">
    <source>
        <dbReference type="RefSeq" id="XP_034101829.1"/>
    </source>
</evidence>
<evidence type="ECO:0000256" key="7">
    <source>
        <dbReference type="ARBA" id="ARBA00023180"/>
    </source>
</evidence>
<evidence type="ECO:0000256" key="6">
    <source>
        <dbReference type="ARBA" id="ARBA00023170"/>
    </source>
</evidence>
<feature type="domain" description="Putative ionotropic receptor ligand binding" evidence="10">
    <location>
        <begin position="41"/>
        <end position="227"/>
    </location>
</feature>
<keyword evidence="11" id="KW-1185">Reference proteome</keyword>
<dbReference type="CTD" id="31686"/>
<dbReference type="PANTHER" id="PTHR42643">
    <property type="entry name" value="IONOTROPIC RECEPTOR 20A-RELATED"/>
    <property type="match status" value="1"/>
</dbReference>
<dbReference type="AlphaFoldDB" id="A0A6P8WE10"/>
<keyword evidence="9" id="KW-0732">Signal</keyword>
<dbReference type="InterPro" id="IPR056198">
    <property type="entry name" value="LBD_receptor"/>
</dbReference>
<dbReference type="PANTHER" id="PTHR42643:SF37">
    <property type="entry name" value="IONOTROPIC RECEPTOR 11A-RELATED"/>
    <property type="match status" value="1"/>
</dbReference>
<evidence type="ECO:0000259" key="10">
    <source>
        <dbReference type="Pfam" id="PF24061"/>
    </source>
</evidence>
<feature type="transmembrane region" description="Helical" evidence="8">
    <location>
        <begin position="429"/>
        <end position="448"/>
    </location>
</feature>
<keyword evidence="5 8" id="KW-0472">Membrane</keyword>
<evidence type="ECO:0000256" key="8">
    <source>
        <dbReference type="SAM" id="Phobius"/>
    </source>
</evidence>
<gene>
    <name evidence="12" type="primary">LOC117566413</name>
</gene>
<keyword evidence="6" id="KW-0675">Receptor</keyword>